<dbReference type="PANTHER" id="PTHR43691">
    <property type="entry name" value="URIDINE PHOSPHORYLASE"/>
    <property type="match status" value="1"/>
</dbReference>
<sequence length="244" mass="26149">MKTAWYLGHCEDEVADRAVLIGDPDRIDRIAKLLDDVKFLTVKRGLRTITGIFEGQHVTAVSFGMGAPIATVVMHELANLGVKHFVRIGTAMYFPPADEGNFLLSESALSFEGTSGPYTTGSKTPVADHALNKALSDAVLHSGARFHAGTYATFDAFYRDMFALEPETVARVSANREMLLSKGVIATDMETSALLTAARTLGVAFTSICLGTVNGKTKEKLAAKLVQEGEASLFNFALSGITNV</sequence>
<dbReference type="InterPro" id="IPR000845">
    <property type="entry name" value="Nucleoside_phosphorylase_d"/>
</dbReference>
<dbReference type="GO" id="GO:0009116">
    <property type="term" value="P:nucleoside metabolic process"/>
    <property type="evidence" value="ECO:0007669"/>
    <property type="project" value="InterPro"/>
</dbReference>
<dbReference type="InterPro" id="IPR035994">
    <property type="entry name" value="Nucleoside_phosphorylase_sf"/>
</dbReference>
<protein>
    <recommendedName>
        <fullName evidence="1">Nucleoside phosphorylase domain-containing protein</fullName>
    </recommendedName>
</protein>
<reference evidence="2" key="1">
    <citation type="submission" date="2018-05" db="EMBL/GenBank/DDBJ databases">
        <authorList>
            <person name="Lanie J.A."/>
            <person name="Ng W.-L."/>
            <person name="Kazmierczak K.M."/>
            <person name="Andrzejewski T.M."/>
            <person name="Davidsen T.M."/>
            <person name="Wayne K.J."/>
            <person name="Tettelin H."/>
            <person name="Glass J.I."/>
            <person name="Rusch D."/>
            <person name="Podicherti R."/>
            <person name="Tsui H.-C.T."/>
            <person name="Winkler M.E."/>
        </authorList>
    </citation>
    <scope>NUCLEOTIDE SEQUENCE</scope>
</reference>
<organism evidence="2">
    <name type="scientific">marine metagenome</name>
    <dbReference type="NCBI Taxonomy" id="408172"/>
    <lineage>
        <taxon>unclassified sequences</taxon>
        <taxon>metagenomes</taxon>
        <taxon>ecological metagenomes</taxon>
    </lineage>
</organism>
<dbReference type="EMBL" id="UINC01002675">
    <property type="protein sequence ID" value="SUZ99160.1"/>
    <property type="molecule type" value="Genomic_DNA"/>
</dbReference>
<evidence type="ECO:0000313" key="2">
    <source>
        <dbReference type="EMBL" id="SUZ99160.1"/>
    </source>
</evidence>
<dbReference type="PANTHER" id="PTHR43691:SF11">
    <property type="entry name" value="FI09636P-RELATED"/>
    <property type="match status" value="1"/>
</dbReference>
<dbReference type="Gene3D" id="3.40.50.1580">
    <property type="entry name" value="Nucleoside phosphorylase domain"/>
    <property type="match status" value="1"/>
</dbReference>
<dbReference type="GO" id="GO:0005829">
    <property type="term" value="C:cytosol"/>
    <property type="evidence" value="ECO:0007669"/>
    <property type="project" value="TreeGrafter"/>
</dbReference>
<dbReference type="SUPFAM" id="SSF53167">
    <property type="entry name" value="Purine and uridine phosphorylases"/>
    <property type="match status" value="1"/>
</dbReference>
<accession>A0A381S519</accession>
<feature type="domain" description="Nucleoside phosphorylase" evidence="1">
    <location>
        <begin position="17"/>
        <end position="212"/>
    </location>
</feature>
<dbReference type="Pfam" id="PF01048">
    <property type="entry name" value="PNP_UDP_1"/>
    <property type="match status" value="1"/>
</dbReference>
<name>A0A381S519_9ZZZZ</name>
<evidence type="ECO:0000259" key="1">
    <source>
        <dbReference type="Pfam" id="PF01048"/>
    </source>
</evidence>
<gene>
    <name evidence="2" type="ORF">METZ01_LOCUS52014</name>
</gene>
<proteinExistence type="predicted"/>
<dbReference type="GO" id="GO:0003824">
    <property type="term" value="F:catalytic activity"/>
    <property type="evidence" value="ECO:0007669"/>
    <property type="project" value="InterPro"/>
</dbReference>
<dbReference type="AlphaFoldDB" id="A0A381S519"/>